<dbReference type="RefSeq" id="WP_203938969.1">
    <property type="nucleotide sequence ID" value="NZ_BAAAGJ010000022.1"/>
</dbReference>
<gene>
    <name evidence="2" type="ORF">Sya03_30480</name>
</gene>
<evidence type="ECO:0000313" key="2">
    <source>
        <dbReference type="EMBL" id="GIJ03696.1"/>
    </source>
</evidence>
<evidence type="ECO:0000313" key="3">
    <source>
        <dbReference type="Proteomes" id="UP000652013"/>
    </source>
</evidence>
<dbReference type="InterPro" id="IPR008979">
    <property type="entry name" value="Galactose-bd-like_sf"/>
</dbReference>
<proteinExistence type="predicted"/>
<protein>
    <submittedName>
        <fullName evidence="2">Zinc ribbon domain-containing protein</fullName>
    </submittedName>
</protein>
<sequence>MAPGAPIGAGAPGGVLQQNPAALVAPETTPAAAPQPRAAAAPARTAAGPAAGGEPDVVAPQDRPQARRAVPKSAPSRRLEEGDLVCGECGEGNLPTRRFCSRCGDSLAHAEAVRPRWWKRILPRRKPRRAEVAAPAADGKPERVQRRQHRRSVWPVIRRSLAVLILVCGLLYAAFPQVRSFVDPRVKAGRAWVQSALFPDYAPVRAVTATGPVSDRKHPPVMAADGFTNTWWSAPVAKQKMIELKFQEPVEPKRTLIRGGIVGDLRGSQRPRTLHLVWPTGRTQDLVLKDHTDGQEFDLDSGGPVTSVQVWVQDTYQNVESKNVAITEIELWSEKKD</sequence>
<dbReference type="Proteomes" id="UP000652013">
    <property type="component" value="Unassembled WGS sequence"/>
</dbReference>
<dbReference type="EMBL" id="BOOY01000023">
    <property type="protein sequence ID" value="GIJ03696.1"/>
    <property type="molecule type" value="Genomic_DNA"/>
</dbReference>
<feature type="region of interest" description="Disordered" evidence="1">
    <location>
        <begin position="1"/>
        <end position="77"/>
    </location>
</feature>
<organism evidence="2 3">
    <name type="scientific">Spirilliplanes yamanashiensis</name>
    <dbReference type="NCBI Taxonomy" id="42233"/>
    <lineage>
        <taxon>Bacteria</taxon>
        <taxon>Bacillati</taxon>
        <taxon>Actinomycetota</taxon>
        <taxon>Actinomycetes</taxon>
        <taxon>Micromonosporales</taxon>
        <taxon>Micromonosporaceae</taxon>
        <taxon>Spirilliplanes</taxon>
    </lineage>
</organism>
<dbReference type="SUPFAM" id="SSF49785">
    <property type="entry name" value="Galactose-binding domain-like"/>
    <property type="match status" value="1"/>
</dbReference>
<accession>A0A8J3Y827</accession>
<evidence type="ECO:0000256" key="1">
    <source>
        <dbReference type="SAM" id="MobiDB-lite"/>
    </source>
</evidence>
<dbReference type="NCBIfam" id="NF047619">
    <property type="entry name" value="NADase_discoid"/>
    <property type="match status" value="1"/>
</dbReference>
<feature type="region of interest" description="Disordered" evidence="1">
    <location>
        <begin position="128"/>
        <end position="147"/>
    </location>
</feature>
<feature type="compositionally biased region" description="Low complexity" evidence="1">
    <location>
        <begin position="20"/>
        <end position="60"/>
    </location>
</feature>
<dbReference type="AlphaFoldDB" id="A0A8J3Y827"/>
<keyword evidence="3" id="KW-1185">Reference proteome</keyword>
<name>A0A8J3Y827_9ACTN</name>
<comment type="caution">
    <text evidence="2">The sequence shown here is derived from an EMBL/GenBank/DDBJ whole genome shotgun (WGS) entry which is preliminary data.</text>
</comment>
<dbReference type="InterPro" id="IPR057561">
    <property type="entry name" value="NADase_transloc"/>
</dbReference>
<reference evidence="2" key="1">
    <citation type="submission" date="2021-01" db="EMBL/GenBank/DDBJ databases">
        <title>Whole genome shotgun sequence of Spirilliplanes yamanashiensis NBRC 15828.</title>
        <authorList>
            <person name="Komaki H."/>
            <person name="Tamura T."/>
        </authorList>
    </citation>
    <scope>NUCLEOTIDE SEQUENCE</scope>
    <source>
        <strain evidence="2">NBRC 15828</strain>
    </source>
</reference>